<dbReference type="PANTHER" id="PTHR19375">
    <property type="entry name" value="HEAT SHOCK PROTEIN 70KDA"/>
    <property type="match status" value="1"/>
</dbReference>
<dbReference type="PROSITE" id="PS01036">
    <property type="entry name" value="HSP70_3"/>
    <property type="match status" value="1"/>
</dbReference>
<dbReference type="SUPFAM" id="SSF100920">
    <property type="entry name" value="Heat shock protein 70kD (HSP70), peptide-binding domain"/>
    <property type="match status" value="1"/>
</dbReference>
<dbReference type="Pfam" id="PF00012">
    <property type="entry name" value="HSP70"/>
    <property type="match status" value="1"/>
</dbReference>
<reference evidence="7 8" key="1">
    <citation type="submission" date="2018-09" db="EMBL/GenBank/DDBJ databases">
        <title>Production of Trimethoprim by Streptomyces sp. 3E-1.</title>
        <authorList>
            <person name="Kang H.J."/>
            <person name="Kim S.B."/>
        </authorList>
    </citation>
    <scope>NUCLEOTIDE SEQUENCE [LARGE SCALE GENOMIC DNA]</scope>
    <source>
        <strain evidence="7 8">3E-1</strain>
    </source>
</reference>
<evidence type="ECO:0000256" key="2">
    <source>
        <dbReference type="ARBA" id="ARBA00022553"/>
    </source>
</evidence>
<dbReference type="RefSeq" id="WP_120050381.1">
    <property type="nucleotide sequence ID" value="NZ_CP032427.1"/>
</dbReference>
<dbReference type="KEGG" id="sge:DWG14_01590"/>
<evidence type="ECO:0000256" key="6">
    <source>
        <dbReference type="ARBA" id="ARBA00023186"/>
    </source>
</evidence>
<evidence type="ECO:0000313" key="8">
    <source>
        <dbReference type="Proteomes" id="UP000265765"/>
    </source>
</evidence>
<dbReference type="Proteomes" id="UP000265765">
    <property type="component" value="Chromosome"/>
</dbReference>
<dbReference type="GO" id="GO:0140662">
    <property type="term" value="F:ATP-dependent protein folding chaperone"/>
    <property type="evidence" value="ECO:0007669"/>
    <property type="project" value="InterPro"/>
</dbReference>
<dbReference type="EMBL" id="CP032427">
    <property type="protein sequence ID" value="AYC37373.1"/>
    <property type="molecule type" value="Genomic_DNA"/>
</dbReference>
<dbReference type="InterPro" id="IPR029047">
    <property type="entry name" value="HSP70_peptide-bd_sf"/>
</dbReference>
<name>A0AAI8KXT3_9ACTN</name>
<evidence type="ECO:0000256" key="3">
    <source>
        <dbReference type="ARBA" id="ARBA00022741"/>
    </source>
</evidence>
<comment type="similarity">
    <text evidence="1">Belongs to the heat shock protein 70 family.</text>
</comment>
<dbReference type="GO" id="GO:0005524">
    <property type="term" value="F:ATP binding"/>
    <property type="evidence" value="ECO:0007669"/>
    <property type="project" value="UniProtKB-KW"/>
</dbReference>
<keyword evidence="5" id="KW-0346">Stress response</keyword>
<dbReference type="InterPro" id="IPR013126">
    <property type="entry name" value="Hsp_70_fam"/>
</dbReference>
<evidence type="ECO:0000256" key="1">
    <source>
        <dbReference type="ARBA" id="ARBA00007381"/>
    </source>
</evidence>
<accession>A0AAI8KXT3</accession>
<keyword evidence="6" id="KW-0143">Chaperone</keyword>
<organism evidence="7 8">
    <name type="scientific">Streptomyces griseorubiginosus</name>
    <dbReference type="NCBI Taxonomy" id="67304"/>
    <lineage>
        <taxon>Bacteria</taxon>
        <taxon>Bacillati</taxon>
        <taxon>Actinomycetota</taxon>
        <taxon>Actinomycetes</taxon>
        <taxon>Kitasatosporales</taxon>
        <taxon>Streptomycetaceae</taxon>
        <taxon>Streptomyces</taxon>
    </lineage>
</organism>
<protein>
    <submittedName>
        <fullName evidence="7">Chaperone protein DnaK</fullName>
    </submittedName>
</protein>
<gene>
    <name evidence="7" type="primary">dnaK_2</name>
    <name evidence="7" type="ORF">DWG14_01590</name>
</gene>
<evidence type="ECO:0000256" key="4">
    <source>
        <dbReference type="ARBA" id="ARBA00022840"/>
    </source>
</evidence>
<keyword evidence="2" id="KW-0597">Phosphoprotein</keyword>
<evidence type="ECO:0000256" key="5">
    <source>
        <dbReference type="ARBA" id="ARBA00023016"/>
    </source>
</evidence>
<dbReference type="AlphaFoldDB" id="A0AAI8KXT3"/>
<dbReference type="CDD" id="cd24029">
    <property type="entry name" value="ASKHA_NBD_HSP70_DnaK_HscA_HscC"/>
    <property type="match status" value="1"/>
</dbReference>
<proteinExistence type="inferred from homology"/>
<sequence length="833" mass="89869">MHRTLGIDLGTTNSVMAWIKDGEPEVIATAPEESGTPSVLGLSGDGTLLVGREALNWLERDASRVIATVKRLMGRQFKDPKVRQAVLRMGQGGPEITEGPDGGILIRLGDHDYTPVQISAIILRRLKRDAEERLGTEFTRAVITAPAYFGERQIAATREAGRLAGFHVVRVLMEPTSAALAHGLGRAHDADQATVLVYDLGGGTFDVSILTLMPGFVDVLGVGGDNLLGGTDFDGSLADHLQGLLNERSPGHEPLPGDASKIRKAAEHAKIRLSAASSTEVIVSPLGESGAVLSETVDRKHFENLIAERIEETVDLTRRTVTEASLLPEDINQVLLVGGSSAIPLVAERLAELFGREKLRTDVDPMTCVALGAAVQSALVDTLDCPDCRATCPLDADTCSDCATPLVGTPTVECPACHVPAPENTGSCPVCASDLSALSAQRPAPPAPSVCGECGEENGPDAMECDLCGARLRDSGGLKCPSCAFVNQPGLAWCSLCNAELPVAAPSDVTPRPIGIRTSNGSLVVLVEAGTRYPTEQPIRHDFQLTANPGDMLEIALHEGDLQPAERNDLCGVSMYELPEGSTGTKALTIAVHLDGDRSIRLETRLDGSSFTPAVFRRNPLPPEFRRRARETHGRFQTFLADWRHELTPAESAVLAETATALEQVVRGEAPGRSLDTLLEDADVLLERQQSVRWATALAYRYPHHVAELMPDEDLEAMLRHRSALKSMREAADFDRGHKIAEEVLSIRRRLGEDLYKVMSALAFASHNGVNAALQQRIQQTGDMLTEAARQGDLARVDAAKSRITDLYADMRREQAEFRAPERRTVRPEKPAR</sequence>
<dbReference type="Gene3D" id="3.90.640.10">
    <property type="entry name" value="Actin, Chain A, domain 4"/>
    <property type="match status" value="1"/>
</dbReference>
<keyword evidence="3" id="KW-0547">Nucleotide-binding</keyword>
<dbReference type="Gene3D" id="3.30.420.40">
    <property type="match status" value="2"/>
</dbReference>
<dbReference type="PROSITE" id="PS00297">
    <property type="entry name" value="HSP70_1"/>
    <property type="match status" value="1"/>
</dbReference>
<dbReference type="SUPFAM" id="SSF53067">
    <property type="entry name" value="Actin-like ATPase domain"/>
    <property type="match status" value="2"/>
</dbReference>
<dbReference type="InterPro" id="IPR018181">
    <property type="entry name" value="Heat_shock_70_CS"/>
</dbReference>
<evidence type="ECO:0000313" key="7">
    <source>
        <dbReference type="EMBL" id="AYC37373.1"/>
    </source>
</evidence>
<dbReference type="Gene3D" id="2.60.34.10">
    <property type="entry name" value="Substrate Binding Domain Of DNAk, Chain A, domain 1"/>
    <property type="match status" value="1"/>
</dbReference>
<dbReference type="FunFam" id="3.90.640.10:FF:000003">
    <property type="entry name" value="Molecular chaperone DnaK"/>
    <property type="match status" value="1"/>
</dbReference>
<dbReference type="GeneID" id="91280547"/>
<dbReference type="PRINTS" id="PR00301">
    <property type="entry name" value="HEATSHOCK70"/>
</dbReference>
<dbReference type="PROSITE" id="PS00329">
    <property type="entry name" value="HSP70_2"/>
    <property type="match status" value="1"/>
</dbReference>
<dbReference type="InterPro" id="IPR043129">
    <property type="entry name" value="ATPase_NBD"/>
</dbReference>
<keyword evidence="4" id="KW-0067">ATP-binding</keyword>